<gene>
    <name evidence="2" type="ORF">Val02_77510</name>
</gene>
<name>A0A8J3YVZ4_9ACTN</name>
<evidence type="ECO:0000313" key="3">
    <source>
        <dbReference type="Proteomes" id="UP000619260"/>
    </source>
</evidence>
<feature type="compositionally biased region" description="Basic and acidic residues" evidence="1">
    <location>
        <begin position="184"/>
        <end position="207"/>
    </location>
</feature>
<feature type="region of interest" description="Disordered" evidence="1">
    <location>
        <begin position="161"/>
        <end position="207"/>
    </location>
</feature>
<organism evidence="2 3">
    <name type="scientific">Virgisporangium aliadipatigenens</name>
    <dbReference type="NCBI Taxonomy" id="741659"/>
    <lineage>
        <taxon>Bacteria</taxon>
        <taxon>Bacillati</taxon>
        <taxon>Actinomycetota</taxon>
        <taxon>Actinomycetes</taxon>
        <taxon>Micromonosporales</taxon>
        <taxon>Micromonosporaceae</taxon>
        <taxon>Virgisporangium</taxon>
    </lineage>
</organism>
<dbReference type="InterPro" id="IPR046211">
    <property type="entry name" value="DUF6244"/>
</dbReference>
<evidence type="ECO:0000256" key="1">
    <source>
        <dbReference type="SAM" id="MobiDB-lite"/>
    </source>
</evidence>
<dbReference type="EMBL" id="BOPF01000040">
    <property type="protein sequence ID" value="GIJ50865.1"/>
    <property type="molecule type" value="Genomic_DNA"/>
</dbReference>
<proteinExistence type="predicted"/>
<comment type="caution">
    <text evidence="2">The sequence shown here is derived from an EMBL/GenBank/DDBJ whole genome shotgun (WGS) entry which is preliminary data.</text>
</comment>
<dbReference type="AlphaFoldDB" id="A0A8J3YVZ4"/>
<dbReference type="RefSeq" id="WP_203904286.1">
    <property type="nucleotide sequence ID" value="NZ_BOPF01000040.1"/>
</dbReference>
<protein>
    <submittedName>
        <fullName evidence="2">Uncharacterized protein</fullName>
    </submittedName>
</protein>
<dbReference type="Proteomes" id="UP000619260">
    <property type="component" value="Unassembled WGS sequence"/>
</dbReference>
<keyword evidence="3" id="KW-1185">Reference proteome</keyword>
<evidence type="ECO:0000313" key="2">
    <source>
        <dbReference type="EMBL" id="GIJ50865.1"/>
    </source>
</evidence>
<accession>A0A8J3YVZ4</accession>
<sequence length="207" mass="21907">MATLEKIAVELRAMVTGLEQAQARTAVLETKVLEVTTRIQAAGFLGIAQNLVRVKTAVGEVRARLTAVANDTNEANRPVSAAPREVSPQQAIAVLTPASEKLVAATQANAATIEKVSETQKLTATVLQGGSPQQLLALLESIKQVLIIVGQHAQGARKELDETLAEVRQAGQYGRPGQPEQADGSDKDKDNKDEKKDDDRAPAGEAA</sequence>
<reference evidence="2" key="1">
    <citation type="submission" date="2021-01" db="EMBL/GenBank/DDBJ databases">
        <title>Whole genome shotgun sequence of Virgisporangium aliadipatigenens NBRC 105644.</title>
        <authorList>
            <person name="Komaki H."/>
            <person name="Tamura T."/>
        </authorList>
    </citation>
    <scope>NUCLEOTIDE SEQUENCE</scope>
    <source>
        <strain evidence="2">NBRC 105644</strain>
    </source>
</reference>
<dbReference type="Pfam" id="PF19757">
    <property type="entry name" value="DUF6244"/>
    <property type="match status" value="1"/>
</dbReference>